<dbReference type="Gene3D" id="3.40.190.10">
    <property type="entry name" value="Periplasmic binding protein-like II"/>
    <property type="match status" value="1"/>
</dbReference>
<protein>
    <recommendedName>
        <fullName evidence="4">Multiple sugar transport system substrate-binding protein</fullName>
    </recommendedName>
</protein>
<gene>
    <name evidence="2" type="ORF">NE695_03040</name>
</gene>
<evidence type="ECO:0008006" key="4">
    <source>
        <dbReference type="Google" id="ProtNLM"/>
    </source>
</evidence>
<name>A0ABT1RW44_9FIRM</name>
<proteinExistence type="predicted"/>
<accession>A0ABT1RW44</accession>
<sequence>MRKRRVLSLTLAILLSLCLSGCENDGKERDGGVKEITELTVCMDSSSELVDWANFFSDLQRACRGRNLPVKLKAVTFPESAAERESKISAVQTEIMAGKGPDLFFVSCYDPLLYPPQQQLFMEPERVMQAGVFLRLDELLEQSRTLDLSQCNETVMEAGRREEGRFLLPVSYEIPLVILDGSMLKDTESAQMTAQDAVDSGDELVGQAFRSTVFASCSAMFGKLADYDAGKLLISQEELSKGMKLLCSMPEESGFTSGLLAYGTANYAFSAQAFLRENAAPVCMAVCNNTGGVTATVTQFAAINSNTDNPETAFSVLEALLSEELQGAGSWRFGSTGIGLSVNDSLMQDMMNQHPYAGAEGFDDRQVTAEEAGKIQKICSMVNAVNFKTELDGDLYALYLACRGRPDSEIEAEVKEAYRKMLMKVAE</sequence>
<dbReference type="EMBL" id="JANFZH010000004">
    <property type="protein sequence ID" value="MCQ4838889.1"/>
    <property type="molecule type" value="Genomic_DNA"/>
</dbReference>
<dbReference type="SUPFAM" id="SSF53850">
    <property type="entry name" value="Periplasmic binding protein-like II"/>
    <property type="match status" value="1"/>
</dbReference>
<dbReference type="Proteomes" id="UP001524473">
    <property type="component" value="Unassembled WGS sequence"/>
</dbReference>
<dbReference type="RefSeq" id="WP_066861626.1">
    <property type="nucleotide sequence ID" value="NZ_CABKVV010000012.1"/>
</dbReference>
<feature type="chain" id="PRO_5046310381" description="Multiple sugar transport system substrate-binding protein" evidence="1">
    <location>
        <begin position="22"/>
        <end position="427"/>
    </location>
</feature>
<feature type="signal peptide" evidence="1">
    <location>
        <begin position="1"/>
        <end position="21"/>
    </location>
</feature>
<keyword evidence="3" id="KW-1185">Reference proteome</keyword>
<evidence type="ECO:0000256" key="1">
    <source>
        <dbReference type="SAM" id="SignalP"/>
    </source>
</evidence>
<keyword evidence="1" id="KW-0732">Signal</keyword>
<evidence type="ECO:0000313" key="2">
    <source>
        <dbReference type="EMBL" id="MCQ4838889.1"/>
    </source>
</evidence>
<evidence type="ECO:0000313" key="3">
    <source>
        <dbReference type="Proteomes" id="UP001524473"/>
    </source>
</evidence>
<dbReference type="GeneID" id="90531592"/>
<organism evidence="2 3">
    <name type="scientific">Neglectibacter timonensis</name>
    <dbReference type="NCBI Taxonomy" id="1776382"/>
    <lineage>
        <taxon>Bacteria</taxon>
        <taxon>Bacillati</taxon>
        <taxon>Bacillota</taxon>
        <taxon>Clostridia</taxon>
        <taxon>Eubacteriales</taxon>
        <taxon>Oscillospiraceae</taxon>
        <taxon>Neglectibacter</taxon>
    </lineage>
</organism>
<reference evidence="2 3" key="1">
    <citation type="submission" date="2022-06" db="EMBL/GenBank/DDBJ databases">
        <title>Isolation of gut microbiota from human fecal samples.</title>
        <authorList>
            <person name="Pamer E.G."/>
            <person name="Barat B."/>
            <person name="Waligurski E."/>
            <person name="Medina S."/>
            <person name="Paddock L."/>
            <person name="Mostad J."/>
        </authorList>
    </citation>
    <scope>NUCLEOTIDE SEQUENCE [LARGE SCALE GENOMIC DNA]</scope>
    <source>
        <strain evidence="2 3">DFI.9.73</strain>
    </source>
</reference>
<comment type="caution">
    <text evidence="2">The sequence shown here is derived from an EMBL/GenBank/DDBJ whole genome shotgun (WGS) entry which is preliminary data.</text>
</comment>